<proteinExistence type="predicted"/>
<dbReference type="EMBL" id="LAZR01007269">
    <property type="protein sequence ID" value="KKM86370.1"/>
    <property type="molecule type" value="Genomic_DNA"/>
</dbReference>
<reference evidence="1" key="1">
    <citation type="journal article" date="2015" name="Nature">
        <title>Complex archaea that bridge the gap between prokaryotes and eukaryotes.</title>
        <authorList>
            <person name="Spang A."/>
            <person name="Saw J.H."/>
            <person name="Jorgensen S.L."/>
            <person name="Zaremba-Niedzwiedzka K."/>
            <person name="Martijn J."/>
            <person name="Lind A.E."/>
            <person name="van Eijk R."/>
            <person name="Schleper C."/>
            <person name="Guy L."/>
            <person name="Ettema T.J."/>
        </authorList>
    </citation>
    <scope>NUCLEOTIDE SEQUENCE</scope>
</reference>
<accession>A0A0F9NCB3</accession>
<comment type="caution">
    <text evidence="1">The sequence shown here is derived from an EMBL/GenBank/DDBJ whole genome shotgun (WGS) entry which is preliminary data.</text>
</comment>
<sequence length="422" mass="46322">MIESSYYRPRIFPYKGNVTPAEIDRAQGIDPGITSNREKVEEIGRDGVVGYTKTIPTIDYRLTQLEYGDIEFWQKIVNTATLGASGQTGIVLNDFKTPAFDIAAYLTDDDGTFKGTKWYPKLRTSGFSWNIGDPDAVIERTFDFIGENPVTFQGNNKYVIQLLDTTASGAGHTIVIGSGDWSNYPTPILNPDTPNSNNSDYFIRIVRTRSSVDYELVYTTDYTYAPTTITIAGSENGDIYKVYYTATTYISASTPFTENDSSDDATLAHSTSIYLYVPGSGLPTSSDYIYKLQSVTVDVSFAREDYKEIGNKEVVLRGVSDKTVTVTLGEIMEDFTIEEVLAGKAADYGILDVAEFGSSTTLIVKFFSDSTKSTLRYGFKADSLSLTDLGDPAAINAYVKKDTVLEGEDLTISADNSLLGSL</sequence>
<organism evidence="1">
    <name type="scientific">marine sediment metagenome</name>
    <dbReference type="NCBI Taxonomy" id="412755"/>
    <lineage>
        <taxon>unclassified sequences</taxon>
        <taxon>metagenomes</taxon>
        <taxon>ecological metagenomes</taxon>
    </lineage>
</organism>
<name>A0A0F9NCB3_9ZZZZ</name>
<gene>
    <name evidence="1" type="ORF">LCGC14_1279710</name>
</gene>
<dbReference type="AlphaFoldDB" id="A0A0F9NCB3"/>
<evidence type="ECO:0000313" key="1">
    <source>
        <dbReference type="EMBL" id="KKM86370.1"/>
    </source>
</evidence>
<protein>
    <submittedName>
        <fullName evidence="1">Uncharacterized protein</fullName>
    </submittedName>
</protein>